<feature type="signal peptide" evidence="1">
    <location>
        <begin position="1"/>
        <end position="32"/>
    </location>
</feature>
<evidence type="ECO:0000313" key="2">
    <source>
        <dbReference type="EMBL" id="MCP1247180.1"/>
    </source>
</evidence>
<reference evidence="2 3" key="1">
    <citation type="submission" date="2022-06" db="EMBL/GenBank/DDBJ databases">
        <title>Acetobacer genomes from food samples.</title>
        <authorList>
            <person name="Sombolestani A."/>
        </authorList>
    </citation>
    <scope>NUCLEOTIDE SEQUENCE [LARGE SCALE GENOMIC DNA]</scope>
    <source>
        <strain evidence="2 3">R-83281</strain>
    </source>
</reference>
<feature type="chain" id="PRO_5046625958" evidence="1">
    <location>
        <begin position="33"/>
        <end position="159"/>
    </location>
</feature>
<organism evidence="2 3">
    <name type="scientific">Acetobacter cerevisiae</name>
    <dbReference type="NCBI Taxonomy" id="178900"/>
    <lineage>
        <taxon>Bacteria</taxon>
        <taxon>Pseudomonadati</taxon>
        <taxon>Pseudomonadota</taxon>
        <taxon>Alphaproteobacteria</taxon>
        <taxon>Acetobacterales</taxon>
        <taxon>Acetobacteraceae</taxon>
        <taxon>Acetobacter</taxon>
    </lineage>
</organism>
<protein>
    <submittedName>
        <fullName evidence="2">Uncharacterized protein</fullName>
    </submittedName>
</protein>
<dbReference type="Proteomes" id="UP001523543">
    <property type="component" value="Unassembled WGS sequence"/>
</dbReference>
<proteinExistence type="predicted"/>
<evidence type="ECO:0000256" key="1">
    <source>
        <dbReference type="SAM" id="SignalP"/>
    </source>
</evidence>
<name>A0ABT1EZ20_9PROT</name>
<gene>
    <name evidence="2" type="ORF">NKW54_14735</name>
</gene>
<keyword evidence="3" id="KW-1185">Reference proteome</keyword>
<dbReference type="EMBL" id="JAMYZR010000057">
    <property type="protein sequence ID" value="MCP1247180.1"/>
    <property type="molecule type" value="Genomic_DNA"/>
</dbReference>
<accession>A0ABT1EZ20</accession>
<dbReference type="RefSeq" id="WP_156474762.1">
    <property type="nucleotide sequence ID" value="NZ_JAMYZR010000057.1"/>
</dbReference>
<sequence length="159" mass="17433">MMCPASSRAFLTPVSCAVAFCLTAFLSGKIYAAPVDAHTLVIKYSIPDYTKTVDDNADVIISGTLEFIESRDKHSGAFYKYAVIHTDTPYRLKEGDGLDDSNVTPTTYISLTPHTHHNALKEFTPYLGRYVTVSGKLSSTNGGGPLLDYKTLTRSQRDD</sequence>
<keyword evidence="1" id="KW-0732">Signal</keyword>
<comment type="caution">
    <text evidence="2">The sequence shown here is derived from an EMBL/GenBank/DDBJ whole genome shotgun (WGS) entry which is preliminary data.</text>
</comment>
<evidence type="ECO:0000313" key="3">
    <source>
        <dbReference type="Proteomes" id="UP001523543"/>
    </source>
</evidence>